<dbReference type="WBParaSite" id="PTRK_0001052700.1">
    <property type="protein sequence ID" value="PTRK_0001052700.1"/>
    <property type="gene ID" value="PTRK_0001052700"/>
</dbReference>
<dbReference type="CDD" id="cd02557">
    <property type="entry name" value="PseudoU_synth_ScRIB2"/>
    <property type="match status" value="1"/>
</dbReference>
<evidence type="ECO:0000256" key="1">
    <source>
        <dbReference type="PIRSR" id="PIRSR606225-1"/>
    </source>
</evidence>
<evidence type="ECO:0000256" key="2">
    <source>
        <dbReference type="PROSITE-ProRule" id="PRU00182"/>
    </source>
</evidence>
<comment type="similarity">
    <text evidence="3">Belongs to the pseudouridine synthase RluA family.</text>
</comment>
<dbReference type="InterPro" id="IPR006225">
    <property type="entry name" value="PsdUridine_synth_RluC/D"/>
</dbReference>
<dbReference type="SUPFAM" id="SSF55120">
    <property type="entry name" value="Pseudouridine synthase"/>
    <property type="match status" value="1"/>
</dbReference>
<accession>A0A0N4ZPR8</accession>
<dbReference type="Gene3D" id="3.30.2350.10">
    <property type="entry name" value="Pseudouridine synthase"/>
    <property type="match status" value="1"/>
</dbReference>
<comment type="function">
    <text evidence="3">Responsible for synthesis of pseudouridine from uracil.</text>
</comment>
<dbReference type="NCBIfam" id="TIGR00005">
    <property type="entry name" value="rluA_subfam"/>
    <property type="match status" value="1"/>
</dbReference>
<feature type="active site" evidence="1">
    <location>
        <position position="166"/>
    </location>
</feature>
<organism evidence="5 6">
    <name type="scientific">Parastrongyloides trichosuri</name>
    <name type="common">Possum-specific nematode worm</name>
    <dbReference type="NCBI Taxonomy" id="131310"/>
    <lineage>
        <taxon>Eukaryota</taxon>
        <taxon>Metazoa</taxon>
        <taxon>Ecdysozoa</taxon>
        <taxon>Nematoda</taxon>
        <taxon>Chromadorea</taxon>
        <taxon>Rhabditida</taxon>
        <taxon>Tylenchina</taxon>
        <taxon>Panagrolaimomorpha</taxon>
        <taxon>Strongyloidoidea</taxon>
        <taxon>Strongyloididae</taxon>
        <taxon>Parastrongyloides</taxon>
    </lineage>
</organism>
<dbReference type="PANTHER" id="PTHR21600">
    <property type="entry name" value="MITOCHONDRIAL RNA PSEUDOURIDINE SYNTHASE"/>
    <property type="match status" value="1"/>
</dbReference>
<name>A0A0N4ZPR8_PARTI</name>
<dbReference type="EC" id="5.4.99.-" evidence="3"/>
<dbReference type="InterPro" id="IPR050188">
    <property type="entry name" value="RluA_PseudoU_synthase"/>
</dbReference>
<dbReference type="Pfam" id="PF00849">
    <property type="entry name" value="PseudoU_synth_2"/>
    <property type="match status" value="1"/>
</dbReference>
<feature type="domain" description="Pseudouridine synthase RsuA/RluA-like" evidence="4">
    <location>
        <begin position="123"/>
        <end position="269"/>
    </location>
</feature>
<keyword evidence="3" id="KW-0413">Isomerase</keyword>
<reference evidence="6" key="1">
    <citation type="submission" date="2017-02" db="UniProtKB">
        <authorList>
            <consortium name="WormBaseParasite"/>
        </authorList>
    </citation>
    <scope>IDENTIFICATION</scope>
</reference>
<keyword evidence="5" id="KW-1185">Reference proteome</keyword>
<protein>
    <recommendedName>
        <fullName evidence="3">Pseudouridine synthase</fullName>
        <ecNumber evidence="3">5.4.99.-</ecNumber>
    </recommendedName>
</protein>
<dbReference type="PROSITE" id="PS50889">
    <property type="entry name" value="S4"/>
    <property type="match status" value="1"/>
</dbReference>
<dbReference type="InterPro" id="IPR006224">
    <property type="entry name" value="PsdUridine_synth_RluA-like_CS"/>
</dbReference>
<evidence type="ECO:0000259" key="4">
    <source>
        <dbReference type="Pfam" id="PF00849"/>
    </source>
</evidence>
<dbReference type="GO" id="GO:0003723">
    <property type="term" value="F:RNA binding"/>
    <property type="evidence" value="ECO:0007669"/>
    <property type="project" value="UniProtKB-KW"/>
</dbReference>
<dbReference type="InterPro" id="IPR006145">
    <property type="entry name" value="PsdUridine_synth_RsuA/RluA"/>
</dbReference>
<dbReference type="Proteomes" id="UP000038045">
    <property type="component" value="Unplaced"/>
</dbReference>
<sequence>MTSDSTTNSRKRKHQEEEKSIEMNYVVKDGIRYLSPYWSTYKCCAKGRWLNRKLVDVFSKEFISTNPHYAKIAIITGRMFINGKKMTDPNYIIKNANTIVHVAHRHEHEILDQKIEVIDDNENFYVVNKPPSLPVHACGKYKIHSVLEQIRLQNGINGLRVLYRLDRTVSGVLIFAKNYEADVEFKEIMKNGGIHKEYIALVEGIFPDNEIVCEEPLGNLVINMGIQCVRKDGKNARSIFNKIWSDGKKSLVKCKIESGRTHQIRVHLQYIGYPIINDKLYNTKAWGENKGKNADYGKDIETLAKHIGDSHKSSLWHENPNLEYEENMRKWANGEVEPPVIEINDTETLDQLPNFDPLCLSCNVVKKPIPSDHFQLYLHCLKYETDKWKYETKLPAWAERGTNIEV</sequence>
<dbReference type="AlphaFoldDB" id="A0A0N4ZPR8"/>
<evidence type="ECO:0000313" key="5">
    <source>
        <dbReference type="Proteomes" id="UP000038045"/>
    </source>
</evidence>
<keyword evidence="2" id="KW-0694">RNA-binding</keyword>
<evidence type="ECO:0000256" key="3">
    <source>
        <dbReference type="RuleBase" id="RU362028"/>
    </source>
</evidence>
<dbReference type="InterPro" id="IPR020103">
    <property type="entry name" value="PsdUridine_synth_cat_dom_sf"/>
</dbReference>
<evidence type="ECO:0000313" key="6">
    <source>
        <dbReference type="WBParaSite" id="PTRK_0001052700.1"/>
    </source>
</evidence>
<dbReference type="GO" id="GO:0009982">
    <property type="term" value="F:pseudouridine synthase activity"/>
    <property type="evidence" value="ECO:0007669"/>
    <property type="project" value="InterPro"/>
</dbReference>
<dbReference type="GO" id="GO:0000455">
    <property type="term" value="P:enzyme-directed rRNA pseudouridine synthesis"/>
    <property type="evidence" value="ECO:0007669"/>
    <property type="project" value="TreeGrafter"/>
</dbReference>
<dbReference type="PANTHER" id="PTHR21600:SF40">
    <property type="entry name" value="PSEUDOURIDYLATE SYNTHASE RPUSD2"/>
    <property type="match status" value="1"/>
</dbReference>
<dbReference type="STRING" id="131310.A0A0N4ZPR8"/>
<proteinExistence type="inferred from homology"/>
<comment type="catalytic activity">
    <reaction evidence="3">
        <text>a uridine in RNA = a pseudouridine in RNA</text>
        <dbReference type="Rhea" id="RHEA:48348"/>
        <dbReference type="Rhea" id="RHEA-COMP:12068"/>
        <dbReference type="Rhea" id="RHEA-COMP:12069"/>
        <dbReference type="ChEBI" id="CHEBI:65314"/>
        <dbReference type="ChEBI" id="CHEBI:65315"/>
    </reaction>
</comment>
<dbReference type="PROSITE" id="PS01129">
    <property type="entry name" value="PSI_RLU"/>
    <property type="match status" value="1"/>
</dbReference>